<dbReference type="InterPro" id="IPR049453">
    <property type="entry name" value="Memb_transporter_dom"/>
</dbReference>
<name>A0A174ELR5_9FIRM</name>
<feature type="transmembrane region" description="Helical" evidence="5">
    <location>
        <begin position="203"/>
        <end position="221"/>
    </location>
</feature>
<keyword evidence="4 5" id="KW-0472">Membrane</keyword>
<dbReference type="Pfam" id="PF13515">
    <property type="entry name" value="FUSC_2"/>
    <property type="match status" value="1"/>
</dbReference>
<accession>A0A174ELR5</accession>
<dbReference type="EMBL" id="CYZO01000038">
    <property type="protein sequence ID" value="CUO37528.1"/>
    <property type="molecule type" value="Genomic_DNA"/>
</dbReference>
<gene>
    <name evidence="8" type="ORF">EAI93_12555</name>
    <name evidence="7" type="ORF">ERS852456_02387</name>
</gene>
<sequence>MTFYQELQLNQAGSKSLIKNCKTPKEKLHHLFIYIFKVFINVAFCVAFVTAYSMIFGNDNSIVGVVILLCILVFRNVDLGIHAPQSLLSLSAIFLILTFGPKAANLLGAFGGLLINFVCIWILMVLGCHNVIYYNHSTLVLGYLLLFGYDASGSAYTMRLFAMLFGFILTGVVFWRNHRKKTYKRGLRDLFNEFNLHSSRSRWQLLMASAVSSVIFIASILNLPRAMWAGIAAMSVLLPFRTDIKKHVCGRIPGNLLGGLIFFLIFPHLPAGLYSVVGIVGGIGVGFSASYGWQAVFNSLGAMMIAVSVIGFPQAVFFRIAQNIFGSLYALCFEKIFHTVTERKLESKI</sequence>
<comment type="subcellular location">
    <subcellularLocation>
        <location evidence="1">Membrane</location>
        <topology evidence="1">Multi-pass membrane protein</topology>
    </subcellularLocation>
</comment>
<evidence type="ECO:0000313" key="9">
    <source>
        <dbReference type="Proteomes" id="UP000095787"/>
    </source>
</evidence>
<feature type="domain" description="Integral membrane bound transporter" evidence="6">
    <location>
        <begin position="214"/>
        <end position="333"/>
    </location>
</feature>
<dbReference type="GO" id="GO:0016020">
    <property type="term" value="C:membrane"/>
    <property type="evidence" value="ECO:0007669"/>
    <property type="project" value="UniProtKB-SubCell"/>
</dbReference>
<proteinExistence type="predicted"/>
<feature type="transmembrane region" description="Helical" evidence="5">
    <location>
        <begin position="256"/>
        <end position="285"/>
    </location>
</feature>
<evidence type="ECO:0000256" key="2">
    <source>
        <dbReference type="ARBA" id="ARBA00022692"/>
    </source>
</evidence>
<evidence type="ECO:0000256" key="5">
    <source>
        <dbReference type="SAM" id="Phobius"/>
    </source>
</evidence>
<feature type="transmembrane region" description="Helical" evidence="5">
    <location>
        <begin position="31"/>
        <end position="55"/>
    </location>
</feature>
<evidence type="ECO:0000256" key="3">
    <source>
        <dbReference type="ARBA" id="ARBA00022989"/>
    </source>
</evidence>
<feature type="transmembrane region" description="Helical" evidence="5">
    <location>
        <begin position="291"/>
        <end position="312"/>
    </location>
</feature>
<dbReference type="Proteomes" id="UP000095787">
    <property type="component" value="Unassembled WGS sequence"/>
</dbReference>
<feature type="transmembrane region" description="Helical" evidence="5">
    <location>
        <begin position="106"/>
        <end position="124"/>
    </location>
</feature>
<dbReference type="AlphaFoldDB" id="A0A174ELR5"/>
<evidence type="ECO:0000259" key="6">
    <source>
        <dbReference type="Pfam" id="PF13515"/>
    </source>
</evidence>
<reference evidence="8 10" key="2">
    <citation type="journal article" date="2019" name="Science, e1252229">
        <title>Invertible promoters mediate bacterial phase variation, antibiotic resistance, and host adaptation in the gut.</title>
        <authorList>
            <person name="Jiang X."/>
            <person name="Hall A.B."/>
            <person name="Arthur T.D."/>
            <person name="Plichta D.R."/>
            <person name="Covington C.T."/>
            <person name="Poyet M."/>
            <person name="Crothers J."/>
            <person name="Moses P.L."/>
            <person name="Tolonen A.C."/>
            <person name="Vlamakis H."/>
            <person name="Alm E.J."/>
            <person name="Xavier R.J."/>
        </authorList>
    </citation>
    <scope>NUCLEOTIDE SEQUENCE [LARGE SCALE GENOMIC DNA]</scope>
    <source>
        <strain evidence="10">aa_0143</strain>
        <strain evidence="8">Aa_0143</strain>
    </source>
</reference>
<feature type="transmembrane region" description="Helical" evidence="5">
    <location>
        <begin position="61"/>
        <end position="77"/>
    </location>
</feature>
<evidence type="ECO:0000313" key="8">
    <source>
        <dbReference type="EMBL" id="RYS77201.1"/>
    </source>
</evidence>
<evidence type="ECO:0000313" key="10">
    <source>
        <dbReference type="Proteomes" id="UP000292665"/>
    </source>
</evidence>
<keyword evidence="3 5" id="KW-1133">Transmembrane helix</keyword>
<feature type="transmembrane region" description="Helical" evidence="5">
    <location>
        <begin position="131"/>
        <end position="149"/>
    </location>
</feature>
<dbReference type="Proteomes" id="UP000292665">
    <property type="component" value="Unassembled WGS sequence"/>
</dbReference>
<protein>
    <submittedName>
        <fullName evidence="8">FUSC family protein</fullName>
    </submittedName>
</protein>
<dbReference type="RefSeq" id="WP_004847813.1">
    <property type="nucleotide sequence ID" value="NZ_CATVPX010000029.1"/>
</dbReference>
<organism evidence="7 9">
    <name type="scientific">[Ruminococcus] torques</name>
    <dbReference type="NCBI Taxonomy" id="33039"/>
    <lineage>
        <taxon>Bacteria</taxon>
        <taxon>Bacillati</taxon>
        <taxon>Bacillota</taxon>
        <taxon>Clostridia</taxon>
        <taxon>Lachnospirales</taxon>
        <taxon>Lachnospiraceae</taxon>
        <taxon>Mediterraneibacter</taxon>
    </lineage>
</organism>
<keyword evidence="2 5" id="KW-0812">Transmembrane</keyword>
<feature type="transmembrane region" description="Helical" evidence="5">
    <location>
        <begin position="155"/>
        <end position="175"/>
    </location>
</feature>
<reference evidence="7 9" key="1">
    <citation type="submission" date="2015-09" db="EMBL/GenBank/DDBJ databases">
        <authorList>
            <consortium name="Pathogen Informatics"/>
        </authorList>
    </citation>
    <scope>NUCLEOTIDE SEQUENCE [LARGE SCALE GENOMIC DNA]</scope>
    <source>
        <strain evidence="7 9">2789STDY5834841</strain>
    </source>
</reference>
<dbReference type="EMBL" id="RCYR01000036">
    <property type="protein sequence ID" value="RYS77201.1"/>
    <property type="molecule type" value="Genomic_DNA"/>
</dbReference>
<evidence type="ECO:0000256" key="4">
    <source>
        <dbReference type="ARBA" id="ARBA00023136"/>
    </source>
</evidence>
<evidence type="ECO:0000313" key="7">
    <source>
        <dbReference type="EMBL" id="CUO37528.1"/>
    </source>
</evidence>
<dbReference type="GeneID" id="97328855"/>
<evidence type="ECO:0000256" key="1">
    <source>
        <dbReference type="ARBA" id="ARBA00004141"/>
    </source>
</evidence>